<protein>
    <submittedName>
        <fullName evidence="1">Uncharacterized protein</fullName>
    </submittedName>
</protein>
<dbReference type="EMBL" id="BSYO01000003">
    <property type="protein sequence ID" value="GMH02308.1"/>
    <property type="molecule type" value="Genomic_DNA"/>
</dbReference>
<dbReference type="AlphaFoldDB" id="A0AAD3XER1"/>
<name>A0AAD3XER1_NEPGR</name>
<sequence length="104" mass="11931">MAYSPHNRRGTIQLSFGIFPPLAPPLGVEADTHIHCMDTHIHCMEKENPSALLHIMKKAVRRPHLELLKPDIEPSVCLEFQCRDKRCIQEFGATQELMSTLVWQ</sequence>
<accession>A0AAD3XER1</accession>
<dbReference type="Proteomes" id="UP001279734">
    <property type="component" value="Unassembled WGS sequence"/>
</dbReference>
<gene>
    <name evidence="1" type="ORF">Nepgr_004147</name>
</gene>
<organism evidence="1 2">
    <name type="scientific">Nepenthes gracilis</name>
    <name type="common">Slender pitcher plant</name>
    <dbReference type="NCBI Taxonomy" id="150966"/>
    <lineage>
        <taxon>Eukaryota</taxon>
        <taxon>Viridiplantae</taxon>
        <taxon>Streptophyta</taxon>
        <taxon>Embryophyta</taxon>
        <taxon>Tracheophyta</taxon>
        <taxon>Spermatophyta</taxon>
        <taxon>Magnoliopsida</taxon>
        <taxon>eudicotyledons</taxon>
        <taxon>Gunneridae</taxon>
        <taxon>Pentapetalae</taxon>
        <taxon>Caryophyllales</taxon>
        <taxon>Nepenthaceae</taxon>
        <taxon>Nepenthes</taxon>
    </lineage>
</organism>
<proteinExistence type="predicted"/>
<evidence type="ECO:0000313" key="2">
    <source>
        <dbReference type="Proteomes" id="UP001279734"/>
    </source>
</evidence>
<reference evidence="1" key="1">
    <citation type="submission" date="2023-05" db="EMBL/GenBank/DDBJ databases">
        <title>Nepenthes gracilis genome sequencing.</title>
        <authorList>
            <person name="Fukushima K."/>
        </authorList>
    </citation>
    <scope>NUCLEOTIDE SEQUENCE</scope>
    <source>
        <strain evidence="1">SING2019-196</strain>
    </source>
</reference>
<keyword evidence="2" id="KW-1185">Reference proteome</keyword>
<comment type="caution">
    <text evidence="1">The sequence shown here is derived from an EMBL/GenBank/DDBJ whole genome shotgun (WGS) entry which is preliminary data.</text>
</comment>
<evidence type="ECO:0000313" key="1">
    <source>
        <dbReference type="EMBL" id="GMH02308.1"/>
    </source>
</evidence>